<evidence type="ECO:0000313" key="2">
    <source>
        <dbReference type="Proteomes" id="UP000231255"/>
    </source>
</evidence>
<dbReference type="AlphaFoldDB" id="A0A2M8KHE6"/>
<proteinExistence type="predicted"/>
<accession>A0A2M8KHE6</accession>
<dbReference type="EMBL" id="PFDZ01000033">
    <property type="protein sequence ID" value="PJE59303.1"/>
    <property type="molecule type" value="Genomic_DNA"/>
</dbReference>
<reference evidence="2" key="1">
    <citation type="submission" date="2017-09" db="EMBL/GenBank/DDBJ databases">
        <title>Depth-based differentiation of microbial function through sediment-hosted aquifers and enrichment of novel symbionts in the deep terrestrial subsurface.</title>
        <authorList>
            <person name="Probst A.J."/>
            <person name="Ladd B."/>
            <person name="Jarett J.K."/>
            <person name="Geller-Mcgrath D.E."/>
            <person name="Sieber C.M.K."/>
            <person name="Emerson J.B."/>
            <person name="Anantharaman K."/>
            <person name="Thomas B.C."/>
            <person name="Malmstrom R."/>
            <person name="Stieglmeier M."/>
            <person name="Klingl A."/>
            <person name="Woyke T."/>
            <person name="Ryan C.M."/>
            <person name="Banfield J.F."/>
        </authorList>
    </citation>
    <scope>NUCLEOTIDE SEQUENCE [LARGE SCALE GENOMIC DNA]</scope>
</reference>
<comment type="caution">
    <text evidence="1">The sequence shown here is derived from an EMBL/GenBank/DDBJ whole genome shotgun (WGS) entry which is preliminary data.</text>
</comment>
<gene>
    <name evidence="1" type="ORF">COU84_01565</name>
</gene>
<organism evidence="1 2">
    <name type="scientific">Candidatus Portnoybacteria bacterium CG10_big_fil_rev_8_21_14_0_10_43_39</name>
    <dbReference type="NCBI Taxonomy" id="1974815"/>
    <lineage>
        <taxon>Bacteria</taxon>
        <taxon>Candidatus Portnoyibacteriota</taxon>
    </lineage>
</organism>
<evidence type="ECO:0000313" key="1">
    <source>
        <dbReference type="EMBL" id="PJE59303.1"/>
    </source>
</evidence>
<dbReference type="Proteomes" id="UP000231255">
    <property type="component" value="Unassembled WGS sequence"/>
</dbReference>
<sequence length="629" mass="67063">MSWPKIVLRTALASLLVFSIVLVSSGVLRASAADWARKSAESFLENGKKTAEFVFASSKKALEFPGKLNNLLGRAADFSLLIAEKAPSLIETSVEFASESLYKAAFDIPSAALLTNDGLKNKFNDFLGQAAILIELSFENAADSVAELPAGIESNFSKLSQKNEEIKIGLKKDAPSVALGLSKFPSSAGKVVSDAFENKEKIDNFFKNSFKTAFSRIKFLAPKFGQWVQKKTTRSAYLMTKVLPDLAFSLAVNLPRYSFDILSDTVGRFTDILESGFDIIHIGSRAIGDGFSETLNNLANIFDIIPKINENLSSFTQEAESKLGDAYIKIAQFFLPGYSIEQLTGLEGRLVVKTTIKDQPAQPAQPSAPKETTTREITQVKQVTQEKTTEVTRIIETVESSDLSGINQNINLLSQRLTDLSTQIASKIDYTVPSYAPVYIPSSGLQVAGNALLTTLNVSGSGAIGGSLSVRQNFSVGNTQDNITPTMTVNADSTFNNPATFNGGITASGVSVTGGLSVGGDTTLTGNVSIAGDITSSSGLTVSATSTLATSTIAQLTITNDLLVSGNATTTQSQAFLSTLSQTASSTNPIFKINASSTDAHLDFKLTGSGPLLKITDNQDSYKFYIDNS</sequence>
<protein>
    <submittedName>
        <fullName evidence="1">Uncharacterized protein</fullName>
    </submittedName>
</protein>
<feature type="non-terminal residue" evidence="1">
    <location>
        <position position="629"/>
    </location>
</feature>
<name>A0A2M8KHE6_9BACT</name>